<dbReference type="PANTHER" id="PTHR11767:SF61">
    <property type="entry name" value="IRK_C DOMAIN-CONTAINING PROTEIN"/>
    <property type="match status" value="1"/>
</dbReference>
<keyword evidence="9 12" id="KW-0472">Membrane</keyword>
<reference evidence="15" key="1">
    <citation type="submission" date="2012-04" db="EMBL/GenBank/DDBJ databases">
        <title>The Genome Sequence of Loa loa.</title>
        <authorList>
            <consortium name="The Broad Institute Genome Sequencing Platform"/>
            <consortium name="Broad Institute Genome Sequencing Center for Infectious Disease"/>
            <person name="Nutman T.B."/>
            <person name="Fink D.L."/>
            <person name="Russ C."/>
            <person name="Young S."/>
            <person name="Zeng Q."/>
            <person name="Gargeya S."/>
            <person name="Alvarado L."/>
            <person name="Berlin A."/>
            <person name="Chapman S.B."/>
            <person name="Chen Z."/>
            <person name="Freedman E."/>
            <person name="Gellesch M."/>
            <person name="Goldberg J."/>
            <person name="Griggs A."/>
            <person name="Gujja S."/>
            <person name="Heilman E.R."/>
            <person name="Heiman D."/>
            <person name="Howarth C."/>
            <person name="Mehta T."/>
            <person name="Neiman D."/>
            <person name="Pearson M."/>
            <person name="Roberts A."/>
            <person name="Saif S."/>
            <person name="Shea T."/>
            <person name="Shenoy N."/>
            <person name="Sisk P."/>
            <person name="Stolte C."/>
            <person name="Sykes S."/>
            <person name="White J."/>
            <person name="Yandava C."/>
            <person name="Haas B."/>
            <person name="Henn M.R."/>
            <person name="Nusbaum C."/>
            <person name="Birren B."/>
        </authorList>
    </citation>
    <scope>NUCLEOTIDE SEQUENCE [LARGE SCALE GENOMIC DNA]</scope>
</reference>
<dbReference type="OrthoDB" id="273257at2759"/>
<name>A0A1S0UFH0_LOALO</name>
<dbReference type="InterPro" id="IPR016449">
    <property type="entry name" value="K_chnl_inward-rec_Kir"/>
</dbReference>
<feature type="domain" description="Potassium channel inwardly rectifying transmembrane" evidence="13">
    <location>
        <begin position="26"/>
        <end position="163"/>
    </location>
</feature>
<dbReference type="InterPro" id="IPR040445">
    <property type="entry name" value="Kir_TM"/>
</dbReference>
<feature type="transmembrane region" description="Helical" evidence="12">
    <location>
        <begin position="61"/>
        <end position="84"/>
    </location>
</feature>
<dbReference type="KEGG" id="loa:LOAG_18347"/>
<dbReference type="GeneID" id="9950629"/>
<dbReference type="GO" id="GO:0005242">
    <property type="term" value="F:inward rectifier potassium channel activity"/>
    <property type="evidence" value="ECO:0007669"/>
    <property type="project" value="InterPro"/>
</dbReference>
<protein>
    <submittedName>
        <fullName evidence="15">G-protein coupled inwardly rectifying potassium channel-A</fullName>
    </submittedName>
</protein>
<keyword evidence="10 11" id="KW-0407">Ion channel</keyword>
<dbReference type="InterPro" id="IPR014756">
    <property type="entry name" value="Ig_E-set"/>
</dbReference>
<dbReference type="GO" id="GO:0005886">
    <property type="term" value="C:plasma membrane"/>
    <property type="evidence" value="ECO:0007669"/>
    <property type="project" value="TreeGrafter"/>
</dbReference>
<evidence type="ECO:0000256" key="12">
    <source>
        <dbReference type="SAM" id="Phobius"/>
    </source>
</evidence>
<keyword evidence="8 11" id="KW-0406">Ion transport</keyword>
<proteinExistence type="inferred from homology"/>
<evidence type="ECO:0000256" key="5">
    <source>
        <dbReference type="ARBA" id="ARBA00022882"/>
    </source>
</evidence>
<keyword evidence="5 11" id="KW-0851">Voltage-gated channel</keyword>
<evidence type="ECO:0000256" key="10">
    <source>
        <dbReference type="ARBA" id="ARBA00023303"/>
    </source>
</evidence>
<dbReference type="AlphaFoldDB" id="A0A1S0UFH0"/>
<dbReference type="OMA" id="VRLYMAC"/>
<keyword evidence="6 11" id="KW-0630">Potassium</keyword>
<evidence type="ECO:0000256" key="3">
    <source>
        <dbReference type="ARBA" id="ARBA00022538"/>
    </source>
</evidence>
<feature type="transmembrane region" description="Helical" evidence="12">
    <location>
        <begin position="134"/>
        <end position="161"/>
    </location>
</feature>
<evidence type="ECO:0000313" key="15">
    <source>
        <dbReference type="EMBL" id="EJD74325.1"/>
    </source>
</evidence>
<dbReference type="RefSeq" id="XP_020305250.1">
    <property type="nucleotide sequence ID" value="XM_020451008.1"/>
</dbReference>
<dbReference type="CTD" id="9950629"/>
<evidence type="ECO:0000256" key="7">
    <source>
        <dbReference type="ARBA" id="ARBA00022989"/>
    </source>
</evidence>
<dbReference type="PANTHER" id="PTHR11767">
    <property type="entry name" value="INWARD RECTIFIER POTASSIUM CHANNEL"/>
    <property type="match status" value="1"/>
</dbReference>
<dbReference type="InterPro" id="IPR013518">
    <property type="entry name" value="K_chnl_inward-rec_Kir_cyto"/>
</dbReference>
<dbReference type="GO" id="GO:0034765">
    <property type="term" value="P:regulation of monoatomic ion transmembrane transport"/>
    <property type="evidence" value="ECO:0007669"/>
    <property type="project" value="TreeGrafter"/>
</dbReference>
<dbReference type="Pfam" id="PF17655">
    <property type="entry name" value="IRK_C"/>
    <property type="match status" value="1"/>
</dbReference>
<gene>
    <name evidence="15" type="ORF">LOAG_18347</name>
</gene>
<dbReference type="Gene3D" id="1.10.287.70">
    <property type="match status" value="1"/>
</dbReference>
<comment type="subcellular location">
    <subcellularLocation>
        <location evidence="1 11">Membrane</location>
        <topology evidence="1 11">Multi-pass membrane protein</topology>
    </subcellularLocation>
</comment>
<dbReference type="SUPFAM" id="SSF81324">
    <property type="entry name" value="Voltage-gated potassium channels"/>
    <property type="match status" value="1"/>
</dbReference>
<dbReference type="InterPro" id="IPR041647">
    <property type="entry name" value="IRK_C"/>
</dbReference>
<dbReference type="GO" id="GO:1990573">
    <property type="term" value="P:potassium ion import across plasma membrane"/>
    <property type="evidence" value="ECO:0007669"/>
    <property type="project" value="TreeGrafter"/>
</dbReference>
<keyword evidence="4 11" id="KW-0812">Transmembrane</keyword>
<dbReference type="InParanoid" id="A0A1S0UFH0"/>
<dbReference type="Pfam" id="PF01007">
    <property type="entry name" value="IRK"/>
    <property type="match status" value="1"/>
</dbReference>
<dbReference type="EMBL" id="JH712333">
    <property type="protein sequence ID" value="EJD74325.1"/>
    <property type="molecule type" value="Genomic_DNA"/>
</dbReference>
<evidence type="ECO:0000256" key="1">
    <source>
        <dbReference type="ARBA" id="ARBA00004141"/>
    </source>
</evidence>
<keyword evidence="7 12" id="KW-1133">Transmembrane helix</keyword>
<dbReference type="PRINTS" id="PR01320">
    <property type="entry name" value="KIRCHANNEL"/>
</dbReference>
<comment type="similarity">
    <text evidence="11">Belongs to the inward rectifier-type potassium channel (TC 1.A.2.1) family.</text>
</comment>
<evidence type="ECO:0000256" key="4">
    <source>
        <dbReference type="ARBA" id="ARBA00022692"/>
    </source>
</evidence>
<evidence type="ECO:0000256" key="2">
    <source>
        <dbReference type="ARBA" id="ARBA00022448"/>
    </source>
</evidence>
<dbReference type="GO" id="GO:0034702">
    <property type="term" value="C:monoatomic ion channel complex"/>
    <property type="evidence" value="ECO:0007669"/>
    <property type="project" value="UniProtKB-KW"/>
</dbReference>
<evidence type="ECO:0000256" key="8">
    <source>
        <dbReference type="ARBA" id="ARBA00023065"/>
    </source>
</evidence>
<evidence type="ECO:0000256" key="6">
    <source>
        <dbReference type="ARBA" id="ARBA00022958"/>
    </source>
</evidence>
<feature type="domain" description="Inward rectifier potassium channel C-terminal" evidence="14">
    <location>
        <begin position="170"/>
        <end position="346"/>
    </location>
</feature>
<dbReference type="Gene3D" id="2.60.40.1400">
    <property type="entry name" value="G protein-activated inward rectifier potassium channel 1"/>
    <property type="match status" value="1"/>
</dbReference>
<keyword evidence="3 11" id="KW-0633">Potassium transport</keyword>
<dbReference type="SUPFAM" id="SSF81296">
    <property type="entry name" value="E set domains"/>
    <property type="match status" value="1"/>
</dbReference>
<dbReference type="FunCoup" id="A0A1S0UFH0">
    <property type="interactions" value="10"/>
</dbReference>
<evidence type="ECO:0000259" key="13">
    <source>
        <dbReference type="Pfam" id="PF01007"/>
    </source>
</evidence>
<evidence type="ECO:0000256" key="11">
    <source>
        <dbReference type="RuleBase" id="RU003822"/>
    </source>
</evidence>
<sequence>MDDNDNHEALLNSPLIKTKICRPRLVAKNGRCTLRQIGIPHPCRSIYRNWFHLVIECSWRIILCVFASGFIITWVFFALIYYLIVLPDLSITKKENEQCIANVYDLKTAFLFSLETQHTIGYGFRYVTDACLSLVFVLALQCIAGVFMQTMLSGIVVAKLLRPKKRKQEMRFSQIAVIGPMSDNDNRPALMIRIADIQNNLYIAEPHVRLYMVTSKMNKKGERELADFKDMNVGYDAGWDRVLLLWPITVKHLIDDQSPLLTITPDGMHNADFEIIMTVEGIVEATGMTFQARTSFLPDEILWGYRFRSMVILNEKIGRYEIKYKLFDEIETVDDINLKAMEIDDNNDGYTNSTRNISGFN</sequence>
<keyword evidence="2 11" id="KW-0813">Transport</keyword>
<evidence type="ECO:0000256" key="9">
    <source>
        <dbReference type="ARBA" id="ARBA00023136"/>
    </source>
</evidence>
<accession>A0A1S0UFH0</accession>
<evidence type="ECO:0000259" key="14">
    <source>
        <dbReference type="Pfam" id="PF17655"/>
    </source>
</evidence>
<organism evidence="15">
    <name type="scientific">Loa loa</name>
    <name type="common">Eye worm</name>
    <name type="synonym">Filaria loa</name>
    <dbReference type="NCBI Taxonomy" id="7209"/>
    <lineage>
        <taxon>Eukaryota</taxon>
        <taxon>Metazoa</taxon>
        <taxon>Ecdysozoa</taxon>
        <taxon>Nematoda</taxon>
        <taxon>Chromadorea</taxon>
        <taxon>Rhabditida</taxon>
        <taxon>Spirurina</taxon>
        <taxon>Spiruromorpha</taxon>
        <taxon>Filarioidea</taxon>
        <taxon>Onchocercidae</taxon>
        <taxon>Loa</taxon>
    </lineage>
</organism>